<keyword evidence="2" id="KW-0812">Transmembrane</keyword>
<protein>
    <submittedName>
        <fullName evidence="3">Uncharacterized protein</fullName>
    </submittedName>
</protein>
<proteinExistence type="predicted"/>
<feature type="compositionally biased region" description="Gly residues" evidence="1">
    <location>
        <begin position="581"/>
        <end position="595"/>
    </location>
</feature>
<evidence type="ECO:0000256" key="2">
    <source>
        <dbReference type="SAM" id="Phobius"/>
    </source>
</evidence>
<feature type="compositionally biased region" description="Basic and acidic residues" evidence="1">
    <location>
        <begin position="543"/>
        <end position="558"/>
    </location>
</feature>
<sequence length="623" mass="66178">FLSSLSSLHSALIGRLAPVDRRMKEHRLFEIWILIQALLCSTVYSATKIEHDECKEEMVCFASSACISDSGRDFMASKSFRSDCPAILKIRVYTVKHWLITMESFHPQITSISVAHNFADFLSCKNGEATFKGGKIAETDVLNKTTSPLKCEFLVKHSENIFIAAAQQFSMSTNIGGTSSDIVDNDISSKFRATCDPNMIKKKEGDTAGPKSIIAVDAVKSKVSCPAGFSLEYKSDTGEYVPSDGIDCKAKGLAAFEYVVKTKKGESRPQGSFFAHCTGLTCAQCDYIPTVPAGSVKIVENGGCKTLQCTNNREQLVIGGKNGKQATCAFVKGEGEKKEHLWTVKGAKIETDSTVSCKKVCDKEIIEAMCEKDEQAKHHCIVNKDPTAEANAEPVPHCTGNDLEINGKRGEVTCDKDKGYVVDGVEPLPDNATLTCGKVKEKNPAASKKEEDSGPSTGMMFAYVGCGILLLIIIVLVIICCLQSKGLILNPPAAPPPPDTVKVAAPAATPVAAAPPAALVAATTPQQLVPESPKVPGSGGAEPAKDPNEPERKLTDEEMKAQALANKRNAELVLAILDGGAGGIGDDKGTMGGDETGFHSVTAGPPEASDSKIVKKAPPAPKA</sequence>
<accession>A0AAV5VKZ9</accession>
<evidence type="ECO:0000313" key="4">
    <source>
        <dbReference type="Proteomes" id="UP001432322"/>
    </source>
</evidence>
<feature type="transmembrane region" description="Helical" evidence="2">
    <location>
        <begin position="460"/>
        <end position="482"/>
    </location>
</feature>
<dbReference type="Proteomes" id="UP001432322">
    <property type="component" value="Unassembled WGS sequence"/>
</dbReference>
<feature type="region of interest" description="Disordered" evidence="1">
    <location>
        <begin position="527"/>
        <end position="558"/>
    </location>
</feature>
<reference evidence="3" key="1">
    <citation type="submission" date="2023-10" db="EMBL/GenBank/DDBJ databases">
        <title>Genome assembly of Pristionchus species.</title>
        <authorList>
            <person name="Yoshida K."/>
            <person name="Sommer R.J."/>
        </authorList>
    </citation>
    <scope>NUCLEOTIDE SEQUENCE</scope>
    <source>
        <strain evidence="3">RS5133</strain>
    </source>
</reference>
<organism evidence="3 4">
    <name type="scientific">Pristionchus fissidentatus</name>
    <dbReference type="NCBI Taxonomy" id="1538716"/>
    <lineage>
        <taxon>Eukaryota</taxon>
        <taxon>Metazoa</taxon>
        <taxon>Ecdysozoa</taxon>
        <taxon>Nematoda</taxon>
        <taxon>Chromadorea</taxon>
        <taxon>Rhabditida</taxon>
        <taxon>Rhabditina</taxon>
        <taxon>Diplogasteromorpha</taxon>
        <taxon>Diplogasteroidea</taxon>
        <taxon>Neodiplogasteridae</taxon>
        <taxon>Pristionchus</taxon>
    </lineage>
</organism>
<evidence type="ECO:0000313" key="3">
    <source>
        <dbReference type="EMBL" id="GMT20407.1"/>
    </source>
</evidence>
<keyword evidence="4" id="KW-1185">Reference proteome</keyword>
<dbReference type="AlphaFoldDB" id="A0AAV5VKZ9"/>
<dbReference type="EMBL" id="BTSY01000003">
    <property type="protein sequence ID" value="GMT20407.1"/>
    <property type="molecule type" value="Genomic_DNA"/>
</dbReference>
<gene>
    <name evidence="3" type="ORF">PFISCL1PPCAC_11704</name>
</gene>
<name>A0AAV5VKZ9_9BILA</name>
<feature type="region of interest" description="Disordered" evidence="1">
    <location>
        <begin position="581"/>
        <end position="623"/>
    </location>
</feature>
<feature type="non-terminal residue" evidence="3">
    <location>
        <position position="1"/>
    </location>
</feature>
<evidence type="ECO:0000256" key="1">
    <source>
        <dbReference type="SAM" id="MobiDB-lite"/>
    </source>
</evidence>
<keyword evidence="2" id="KW-0472">Membrane</keyword>
<comment type="caution">
    <text evidence="3">The sequence shown here is derived from an EMBL/GenBank/DDBJ whole genome shotgun (WGS) entry which is preliminary data.</text>
</comment>
<keyword evidence="2" id="KW-1133">Transmembrane helix</keyword>